<gene>
    <name evidence="6" type="ORF">DI626_07210</name>
</gene>
<dbReference type="Gene3D" id="4.10.520.10">
    <property type="entry name" value="IHF-like DNA-binding proteins"/>
    <property type="match status" value="1"/>
</dbReference>
<dbReference type="FunFam" id="4.10.520.10:FF:000001">
    <property type="entry name" value="DNA-binding protein HU"/>
    <property type="match status" value="1"/>
</dbReference>
<dbReference type="GO" id="GO:1990178">
    <property type="term" value="C:HU-DNA complex"/>
    <property type="evidence" value="ECO:0007669"/>
    <property type="project" value="UniProtKB-ARBA"/>
</dbReference>
<dbReference type="CDD" id="cd13831">
    <property type="entry name" value="HU"/>
    <property type="match status" value="1"/>
</dbReference>
<dbReference type="GO" id="GO:0030527">
    <property type="term" value="F:structural constituent of chromatin"/>
    <property type="evidence" value="ECO:0007669"/>
    <property type="project" value="InterPro"/>
</dbReference>
<evidence type="ECO:0000256" key="1">
    <source>
        <dbReference type="ARBA" id="ARBA00003819"/>
    </source>
</evidence>
<evidence type="ECO:0000256" key="2">
    <source>
        <dbReference type="ARBA" id="ARBA00010529"/>
    </source>
</evidence>
<keyword evidence="3" id="KW-0226">DNA condensation</keyword>
<dbReference type="SMART" id="SM00411">
    <property type="entry name" value="BHL"/>
    <property type="match status" value="1"/>
</dbReference>
<protein>
    <submittedName>
        <fullName evidence="6">DNA-binding protein HU</fullName>
    </submittedName>
</protein>
<comment type="function">
    <text evidence="1">Histone-like DNA-binding protein which is capable of wrapping DNA to stabilize it, and thus to prevent its denaturation under extreme environmental conditions.</text>
</comment>
<dbReference type="AlphaFoldDB" id="A0A2W4ZXC2"/>
<dbReference type="PRINTS" id="PR01727">
    <property type="entry name" value="DNABINDINGHU"/>
</dbReference>
<dbReference type="GO" id="GO:0005829">
    <property type="term" value="C:cytosol"/>
    <property type="evidence" value="ECO:0007669"/>
    <property type="project" value="TreeGrafter"/>
</dbReference>
<sequence length="91" mass="9616">MNKAELIDYVAKEADLTKADAQKAVEAVFAGITATLQGGEEARFVGFGTFAVSNRAASTGRNPRTGETIQIPATKQAKFKAGKELKDAVNN</sequence>
<dbReference type="GO" id="GO:0006351">
    <property type="term" value="P:DNA-templated transcription"/>
    <property type="evidence" value="ECO:0007669"/>
    <property type="project" value="UniProtKB-ARBA"/>
</dbReference>
<dbReference type="GO" id="GO:0042802">
    <property type="term" value="F:identical protein binding"/>
    <property type="evidence" value="ECO:0007669"/>
    <property type="project" value="UniProtKB-ARBA"/>
</dbReference>
<dbReference type="Pfam" id="PF00216">
    <property type="entry name" value="Bac_DNA_binding"/>
    <property type="match status" value="1"/>
</dbReference>
<comment type="similarity">
    <text evidence="2 5">Belongs to the bacterial histone-like protein family.</text>
</comment>
<dbReference type="Proteomes" id="UP000249557">
    <property type="component" value="Unassembled WGS sequence"/>
</dbReference>
<comment type="caution">
    <text evidence="6">The sequence shown here is derived from an EMBL/GenBank/DDBJ whole genome shotgun (WGS) entry which is preliminary data.</text>
</comment>
<dbReference type="GO" id="GO:0006270">
    <property type="term" value="P:DNA replication initiation"/>
    <property type="evidence" value="ECO:0007669"/>
    <property type="project" value="UniProtKB-ARBA"/>
</dbReference>
<dbReference type="InterPro" id="IPR000119">
    <property type="entry name" value="Hist_DNA-bd"/>
</dbReference>
<organism evidence="6 7">
    <name type="scientific">Micavibrio aeruginosavorus</name>
    <dbReference type="NCBI Taxonomy" id="349221"/>
    <lineage>
        <taxon>Bacteria</taxon>
        <taxon>Pseudomonadati</taxon>
        <taxon>Bdellovibrionota</taxon>
        <taxon>Bdellovibrionia</taxon>
        <taxon>Bdellovibrionales</taxon>
        <taxon>Pseudobdellovibrionaceae</taxon>
        <taxon>Micavibrio</taxon>
    </lineage>
</organism>
<dbReference type="SUPFAM" id="SSF47729">
    <property type="entry name" value="IHF-like DNA-binding proteins"/>
    <property type="match status" value="1"/>
</dbReference>
<evidence type="ECO:0000313" key="7">
    <source>
        <dbReference type="Proteomes" id="UP000249557"/>
    </source>
</evidence>
<dbReference type="EMBL" id="QFNK01000138">
    <property type="protein sequence ID" value="PZO85747.1"/>
    <property type="molecule type" value="Genomic_DNA"/>
</dbReference>
<dbReference type="GO" id="GO:0030261">
    <property type="term" value="P:chromosome condensation"/>
    <property type="evidence" value="ECO:0007669"/>
    <property type="project" value="UniProtKB-KW"/>
</dbReference>
<dbReference type="PROSITE" id="PS00045">
    <property type="entry name" value="HISTONE_LIKE"/>
    <property type="match status" value="1"/>
</dbReference>
<evidence type="ECO:0000256" key="4">
    <source>
        <dbReference type="ARBA" id="ARBA00023125"/>
    </source>
</evidence>
<dbReference type="InterPro" id="IPR010992">
    <property type="entry name" value="IHF-like_DNA-bd_dom_sf"/>
</dbReference>
<proteinExistence type="inferred from homology"/>
<evidence type="ECO:0000313" key="6">
    <source>
        <dbReference type="EMBL" id="PZO85747.1"/>
    </source>
</evidence>
<name>A0A2W4ZXC2_9BACT</name>
<reference evidence="6 7" key="1">
    <citation type="submission" date="2017-08" db="EMBL/GenBank/DDBJ databases">
        <title>Infants hospitalized years apart are colonized by the same room-sourced microbial strains.</title>
        <authorList>
            <person name="Brooks B."/>
            <person name="Olm M.R."/>
            <person name="Firek B.A."/>
            <person name="Baker R."/>
            <person name="Thomas B.C."/>
            <person name="Morowitz M.J."/>
            <person name="Banfield J.F."/>
        </authorList>
    </citation>
    <scope>NUCLEOTIDE SEQUENCE [LARGE SCALE GENOMIC DNA]</scope>
    <source>
        <strain evidence="6">S2_018_000_R2_104</strain>
    </source>
</reference>
<accession>A0A2W4ZXC2</accession>
<dbReference type="PANTHER" id="PTHR33175:SF3">
    <property type="entry name" value="DNA-BINDING PROTEIN HU-BETA"/>
    <property type="match status" value="1"/>
</dbReference>
<dbReference type="GO" id="GO:0003677">
    <property type="term" value="F:DNA binding"/>
    <property type="evidence" value="ECO:0007669"/>
    <property type="project" value="UniProtKB-KW"/>
</dbReference>
<keyword evidence="4 6" id="KW-0238">DNA-binding</keyword>
<dbReference type="InterPro" id="IPR020816">
    <property type="entry name" value="Histone-like_DNA-bd_CS"/>
</dbReference>
<evidence type="ECO:0000256" key="3">
    <source>
        <dbReference type="ARBA" id="ARBA00023067"/>
    </source>
</evidence>
<evidence type="ECO:0000256" key="5">
    <source>
        <dbReference type="RuleBase" id="RU003939"/>
    </source>
</evidence>
<dbReference type="GO" id="GO:1990103">
    <property type="term" value="C:DnaA-HU complex"/>
    <property type="evidence" value="ECO:0007669"/>
    <property type="project" value="UniProtKB-ARBA"/>
</dbReference>
<dbReference type="PANTHER" id="PTHR33175">
    <property type="entry name" value="DNA-BINDING PROTEIN HU"/>
    <property type="match status" value="1"/>
</dbReference>